<dbReference type="AlphaFoldDB" id="A0A101S8W7"/>
<dbReference type="Proteomes" id="UP000054375">
    <property type="component" value="Unassembled WGS sequence"/>
</dbReference>
<keyword evidence="2" id="KW-1185">Reference proteome</keyword>
<reference evidence="1 2" key="1">
    <citation type="submission" date="2015-10" db="EMBL/GenBank/DDBJ databases">
        <title>Draft genome sequence of Streptomyces griseorubiginosus DSM 40469, type strain for the species Streptomyces griseorubiginosus.</title>
        <authorList>
            <person name="Ruckert C."/>
            <person name="Winkler A."/>
            <person name="Kalinowski J."/>
            <person name="Kampfer P."/>
            <person name="Glaeser S."/>
        </authorList>
    </citation>
    <scope>NUCLEOTIDE SEQUENCE [LARGE SCALE GENOMIC DNA]</scope>
    <source>
        <strain evidence="1 2">DSM 40469</strain>
    </source>
</reference>
<sequence length="63" mass="6660">MRGGEGLLAEGTLQARVVLPARSQITEPGRQELLVHVVALPCDWAALGGGLDQSGKYIEWTSG</sequence>
<evidence type="ECO:0000313" key="2">
    <source>
        <dbReference type="Proteomes" id="UP000054375"/>
    </source>
</evidence>
<comment type="caution">
    <text evidence="1">The sequence shown here is derived from an EMBL/GenBank/DDBJ whole genome shotgun (WGS) entry which is preliminary data.</text>
</comment>
<accession>A0A101S8W7</accession>
<proteinExistence type="predicted"/>
<protein>
    <submittedName>
        <fullName evidence="1">Uncharacterized protein</fullName>
    </submittedName>
</protein>
<evidence type="ECO:0000313" key="1">
    <source>
        <dbReference type="EMBL" id="KUN69649.1"/>
    </source>
</evidence>
<gene>
    <name evidence="1" type="ORF">AQJ54_08430</name>
</gene>
<name>A0A101S8W7_9ACTN</name>
<organism evidence="1 2">
    <name type="scientific">Streptomyces griseorubiginosus</name>
    <dbReference type="NCBI Taxonomy" id="67304"/>
    <lineage>
        <taxon>Bacteria</taxon>
        <taxon>Bacillati</taxon>
        <taxon>Actinomycetota</taxon>
        <taxon>Actinomycetes</taxon>
        <taxon>Kitasatosporales</taxon>
        <taxon>Streptomycetaceae</taxon>
        <taxon>Streptomyces</taxon>
    </lineage>
</organism>
<dbReference type="EMBL" id="LMWV01000005">
    <property type="protein sequence ID" value="KUN69649.1"/>
    <property type="molecule type" value="Genomic_DNA"/>
</dbReference>